<sequence length="255" mass="28028">MIPGGVGSLQSKIYFVEISIKISDETSLLLFVLLNIAVEMIPCQMYLALITTEELLPLLDILANKVKAIRRLRELLTTNLPPGTFPVKVAIPVVPTISVLVTFTKFEELQPLDEFSTPPLSPRAAGNESPAVMQATALLFNQAFRLIVNDPDSILDSLTREIKEVGLDGKEVTKLLPAVSDEIKDALLINIRRRMTLRPLKIQADIEMKCFQMDGVLHIKAAMRKAAAAGNEDCPVKMIALHIAGPLNLRASPRV</sequence>
<dbReference type="Proteomes" id="UP000631114">
    <property type="component" value="Unassembled WGS sequence"/>
</dbReference>
<dbReference type="Pfam" id="PF07541">
    <property type="entry name" value="EIF_2_alpha"/>
    <property type="match status" value="1"/>
</dbReference>
<protein>
    <recommendedName>
        <fullName evidence="5">Ankyrin repeat domain-containing protein</fullName>
    </recommendedName>
</protein>
<keyword evidence="7" id="KW-1185">Reference proteome</keyword>
<dbReference type="InterPro" id="IPR021832">
    <property type="entry name" value="ANKRD13"/>
</dbReference>
<dbReference type="GO" id="GO:0005737">
    <property type="term" value="C:cytoplasm"/>
    <property type="evidence" value="ECO:0007669"/>
    <property type="project" value="TreeGrafter"/>
</dbReference>
<dbReference type="Gene3D" id="3.30.70.1130">
    <property type="entry name" value="EIF_2_alpha"/>
    <property type="match status" value="1"/>
</dbReference>
<proteinExistence type="predicted"/>
<reference evidence="6 7" key="1">
    <citation type="submission" date="2020-10" db="EMBL/GenBank/DDBJ databases">
        <title>The Coptis chinensis genome and diversification of protoberbering-type alkaloids.</title>
        <authorList>
            <person name="Wang B."/>
            <person name="Shu S."/>
            <person name="Song C."/>
            <person name="Liu Y."/>
        </authorList>
    </citation>
    <scope>NUCLEOTIDE SEQUENCE [LARGE SCALE GENOMIC DNA]</scope>
    <source>
        <strain evidence="6">HL-2020</strain>
        <tissue evidence="6">Leaf</tissue>
    </source>
</reference>
<dbReference type="GO" id="GO:0003723">
    <property type="term" value="F:RNA binding"/>
    <property type="evidence" value="ECO:0007669"/>
    <property type="project" value="InterPro"/>
</dbReference>
<evidence type="ECO:0000313" key="7">
    <source>
        <dbReference type="Proteomes" id="UP000631114"/>
    </source>
</evidence>
<dbReference type="Pfam" id="PF11904">
    <property type="entry name" value="ANKRD13_C"/>
    <property type="match status" value="1"/>
</dbReference>
<evidence type="ECO:0000256" key="2">
    <source>
        <dbReference type="ARBA" id="ARBA00022737"/>
    </source>
</evidence>
<accession>A0A835HGM7</accession>
<dbReference type="SUPFAM" id="SSF110993">
    <property type="entry name" value="eIF-2-alpha, C-terminal domain"/>
    <property type="match status" value="1"/>
</dbReference>
<keyword evidence="2" id="KW-0677">Repeat</keyword>
<dbReference type="GO" id="GO:0003743">
    <property type="term" value="F:translation initiation factor activity"/>
    <property type="evidence" value="ECO:0007669"/>
    <property type="project" value="InterPro"/>
</dbReference>
<organism evidence="6 7">
    <name type="scientific">Coptis chinensis</name>
    <dbReference type="NCBI Taxonomy" id="261450"/>
    <lineage>
        <taxon>Eukaryota</taxon>
        <taxon>Viridiplantae</taxon>
        <taxon>Streptophyta</taxon>
        <taxon>Embryophyta</taxon>
        <taxon>Tracheophyta</taxon>
        <taxon>Spermatophyta</taxon>
        <taxon>Magnoliopsida</taxon>
        <taxon>Ranunculales</taxon>
        <taxon>Ranunculaceae</taxon>
        <taxon>Coptidoideae</taxon>
        <taxon>Coptis</taxon>
    </lineage>
</organism>
<evidence type="ECO:0000259" key="5">
    <source>
        <dbReference type="Pfam" id="PF11904"/>
    </source>
</evidence>
<dbReference type="InterPro" id="IPR011488">
    <property type="entry name" value="TIF_2_asu"/>
</dbReference>
<comment type="subcellular location">
    <subcellularLocation>
        <location evidence="1">Endomembrane system</location>
    </subcellularLocation>
</comment>
<dbReference type="PANTHER" id="PTHR12447:SF35">
    <property type="entry name" value="ANKYRIN REPEAT FAMILY PROTEIN"/>
    <property type="match status" value="1"/>
</dbReference>
<dbReference type="PANTHER" id="PTHR12447">
    <property type="entry name" value="ANKYRIN REPEAT DOMAIN-CONTAINING PROTEIN 13"/>
    <property type="match status" value="1"/>
</dbReference>
<dbReference type="AlphaFoldDB" id="A0A835HGM7"/>
<dbReference type="EMBL" id="JADFTS010000007">
    <property type="protein sequence ID" value="KAF9597798.1"/>
    <property type="molecule type" value="Genomic_DNA"/>
</dbReference>
<evidence type="ECO:0000256" key="3">
    <source>
        <dbReference type="ARBA" id="ARBA00022917"/>
    </source>
</evidence>
<dbReference type="OrthoDB" id="1685042at2759"/>
<keyword evidence="3" id="KW-0648">Protein biosynthesis</keyword>
<dbReference type="GO" id="GO:0012505">
    <property type="term" value="C:endomembrane system"/>
    <property type="evidence" value="ECO:0007669"/>
    <property type="project" value="UniProtKB-SubCell"/>
</dbReference>
<feature type="domain" description="Ankyrin repeat" evidence="5">
    <location>
        <begin position="51"/>
        <end position="137"/>
    </location>
</feature>
<keyword evidence="4" id="KW-0472">Membrane</keyword>
<dbReference type="InterPro" id="IPR055285">
    <property type="entry name" value="ANKRD13_C"/>
</dbReference>
<dbReference type="InterPro" id="IPR024055">
    <property type="entry name" value="TIF2_asu_C"/>
</dbReference>
<evidence type="ECO:0000256" key="1">
    <source>
        <dbReference type="ARBA" id="ARBA00004308"/>
    </source>
</evidence>
<comment type="caution">
    <text evidence="6">The sequence shown here is derived from an EMBL/GenBank/DDBJ whole genome shotgun (WGS) entry which is preliminary data.</text>
</comment>
<evidence type="ECO:0000256" key="4">
    <source>
        <dbReference type="ARBA" id="ARBA00023136"/>
    </source>
</evidence>
<evidence type="ECO:0000313" key="6">
    <source>
        <dbReference type="EMBL" id="KAF9597798.1"/>
    </source>
</evidence>
<gene>
    <name evidence="6" type="ORF">IFM89_021883</name>
</gene>
<name>A0A835HGM7_9MAGN</name>